<reference evidence="6 7" key="1">
    <citation type="submission" date="2024-07" db="EMBL/GenBank/DDBJ databases">
        <title>A survey of Mimosa microsymbionts across Brazilian biomes reveals a high diversity of Paraburkholderia nodulating endemic species, but also that Cupriavidus is common as a symbiont of widespread species.</title>
        <authorList>
            <person name="Rouws L."/>
            <person name="Barauna A."/>
            <person name="Beukes C."/>
            <person name="Rouws J.R.C."/>
            <person name="De Faria S.M."/>
            <person name="Gross E."/>
            <person name="Bueno Dos Reis Junior F."/>
            <person name="Simon M.F."/>
            <person name="Maluk M."/>
            <person name="Odee D.W."/>
            <person name="Kenicer G."/>
            <person name="Young J.P.W."/>
            <person name="Reis V.M."/>
            <person name="Zilli J."/>
            <person name="James E.K."/>
        </authorList>
    </citation>
    <scope>NUCLEOTIDE SEQUENCE [LARGE SCALE GENOMIC DNA]</scope>
    <source>
        <strain evidence="6 7">BR14375</strain>
    </source>
</reference>
<dbReference type="Gene3D" id="3.40.190.290">
    <property type="match status" value="1"/>
</dbReference>
<evidence type="ECO:0000256" key="1">
    <source>
        <dbReference type="ARBA" id="ARBA00009437"/>
    </source>
</evidence>
<evidence type="ECO:0000256" key="2">
    <source>
        <dbReference type="ARBA" id="ARBA00023015"/>
    </source>
</evidence>
<organism evidence="6 7">
    <name type="scientific">Paraburkholderia phenoliruptrix</name>
    <dbReference type="NCBI Taxonomy" id="252970"/>
    <lineage>
        <taxon>Bacteria</taxon>
        <taxon>Pseudomonadati</taxon>
        <taxon>Pseudomonadota</taxon>
        <taxon>Betaproteobacteria</taxon>
        <taxon>Burkholderiales</taxon>
        <taxon>Burkholderiaceae</taxon>
        <taxon>Paraburkholderia</taxon>
    </lineage>
</organism>
<dbReference type="Pfam" id="PF00126">
    <property type="entry name" value="HTH_1"/>
    <property type="match status" value="1"/>
</dbReference>
<comment type="caution">
    <text evidence="6">The sequence shown here is derived from an EMBL/GenBank/DDBJ whole genome shotgun (WGS) entry which is preliminary data.</text>
</comment>
<name>A0ABV3WBM5_9BURK</name>
<dbReference type="InterPro" id="IPR000847">
    <property type="entry name" value="LysR_HTH_N"/>
</dbReference>
<dbReference type="Pfam" id="PF03466">
    <property type="entry name" value="LysR_substrate"/>
    <property type="match status" value="1"/>
</dbReference>
<keyword evidence="4" id="KW-0804">Transcription</keyword>
<gene>
    <name evidence="6" type="ORF">AB3X84_10020</name>
</gene>
<comment type="similarity">
    <text evidence="1">Belongs to the LysR transcriptional regulatory family.</text>
</comment>
<evidence type="ECO:0000259" key="5">
    <source>
        <dbReference type="PROSITE" id="PS50931"/>
    </source>
</evidence>
<protein>
    <submittedName>
        <fullName evidence="6">LysR family transcriptional regulator</fullName>
    </submittedName>
</protein>
<dbReference type="RefSeq" id="WP_368608263.1">
    <property type="nucleotide sequence ID" value="NZ_JBFPKB010000003.1"/>
</dbReference>
<keyword evidence="7" id="KW-1185">Reference proteome</keyword>
<dbReference type="SUPFAM" id="SSF46785">
    <property type="entry name" value="Winged helix' DNA-binding domain"/>
    <property type="match status" value="1"/>
</dbReference>
<dbReference type="InterPro" id="IPR036388">
    <property type="entry name" value="WH-like_DNA-bd_sf"/>
</dbReference>
<evidence type="ECO:0000313" key="7">
    <source>
        <dbReference type="Proteomes" id="UP001558535"/>
    </source>
</evidence>
<dbReference type="Proteomes" id="UP001558535">
    <property type="component" value="Unassembled WGS sequence"/>
</dbReference>
<dbReference type="PRINTS" id="PR00039">
    <property type="entry name" value="HTHLYSR"/>
</dbReference>
<dbReference type="PROSITE" id="PS50931">
    <property type="entry name" value="HTH_LYSR"/>
    <property type="match status" value="1"/>
</dbReference>
<dbReference type="InterPro" id="IPR036390">
    <property type="entry name" value="WH_DNA-bd_sf"/>
</dbReference>
<feature type="domain" description="HTH lysR-type" evidence="5">
    <location>
        <begin position="11"/>
        <end position="68"/>
    </location>
</feature>
<dbReference type="EMBL" id="JBFPKE010000002">
    <property type="protein sequence ID" value="MEX3750338.1"/>
    <property type="molecule type" value="Genomic_DNA"/>
</dbReference>
<keyword evidence="3" id="KW-0238">DNA-binding</keyword>
<dbReference type="InterPro" id="IPR005119">
    <property type="entry name" value="LysR_subst-bd"/>
</dbReference>
<evidence type="ECO:0000256" key="4">
    <source>
        <dbReference type="ARBA" id="ARBA00023163"/>
    </source>
</evidence>
<dbReference type="SUPFAM" id="SSF53850">
    <property type="entry name" value="Periplasmic binding protein-like II"/>
    <property type="match status" value="1"/>
</dbReference>
<dbReference type="InterPro" id="IPR050950">
    <property type="entry name" value="HTH-type_LysR_regulators"/>
</dbReference>
<accession>A0ABV3WBM5</accession>
<proteinExistence type="inferred from homology"/>
<sequence>MDATIHSREMMDLRQLRYFAVLAAHQHFGRAAAVLHIAQPALSRQVQLLEAELGVKLVERHSRGASLTREGELLLDRATFLLRYADQIRVDIRDLQGTPRGTVALGLPPAFASFFVLPLTRLLRERYPEVRLRVNESFSPSLSDALERGTLDVALLTGPIAAPAQIHAELVLTEMLCAIGPASDARLAGPSLRIEALGDVPLILAGLQKSGVRLALERSAANANLVLNDVMEVESADVAAQLVSDGAGWTVHVASAVRREIQTGRLRAVPIDGLVLERFLAHARQRPPSSATIALMSTIRALITMMISAGDWPMARAHEPTVVAADTRDE</sequence>
<keyword evidence="2" id="KW-0805">Transcription regulation</keyword>
<dbReference type="PANTHER" id="PTHR30419">
    <property type="entry name" value="HTH-TYPE TRANSCRIPTIONAL REGULATOR YBHD"/>
    <property type="match status" value="1"/>
</dbReference>
<dbReference type="Gene3D" id="1.10.10.10">
    <property type="entry name" value="Winged helix-like DNA-binding domain superfamily/Winged helix DNA-binding domain"/>
    <property type="match status" value="1"/>
</dbReference>
<evidence type="ECO:0000256" key="3">
    <source>
        <dbReference type="ARBA" id="ARBA00023125"/>
    </source>
</evidence>
<evidence type="ECO:0000313" key="6">
    <source>
        <dbReference type="EMBL" id="MEX3750338.1"/>
    </source>
</evidence>